<name>A0A2M4D690_ANODA</name>
<reference evidence="1" key="1">
    <citation type="submission" date="2018-01" db="EMBL/GenBank/DDBJ databases">
        <title>An insight into the sialome of Amazonian anophelines.</title>
        <authorList>
            <person name="Ribeiro J.M."/>
            <person name="Scarpassa V."/>
            <person name="Calvo E."/>
        </authorList>
    </citation>
    <scope>NUCLEOTIDE SEQUENCE</scope>
</reference>
<proteinExistence type="predicted"/>
<sequence length="67" mass="7682">MNCVPSMSKYLARGHLLRLVLLRLHRAYPMLDSDASSPRLRLAFMMAFLECLKVTGDTEETERNNTP</sequence>
<organism evidence="1">
    <name type="scientific">Anopheles darlingi</name>
    <name type="common">Mosquito</name>
    <dbReference type="NCBI Taxonomy" id="43151"/>
    <lineage>
        <taxon>Eukaryota</taxon>
        <taxon>Metazoa</taxon>
        <taxon>Ecdysozoa</taxon>
        <taxon>Arthropoda</taxon>
        <taxon>Hexapoda</taxon>
        <taxon>Insecta</taxon>
        <taxon>Pterygota</taxon>
        <taxon>Neoptera</taxon>
        <taxon>Endopterygota</taxon>
        <taxon>Diptera</taxon>
        <taxon>Nematocera</taxon>
        <taxon>Culicoidea</taxon>
        <taxon>Culicidae</taxon>
        <taxon>Anophelinae</taxon>
        <taxon>Anopheles</taxon>
    </lineage>
</organism>
<dbReference type="AlphaFoldDB" id="A0A2M4D690"/>
<evidence type="ECO:0000313" key="1">
    <source>
        <dbReference type="EMBL" id="MBW73059.1"/>
    </source>
</evidence>
<accession>A0A2M4D690</accession>
<protein>
    <submittedName>
        <fullName evidence="1">Putative secreted protein</fullName>
    </submittedName>
</protein>
<dbReference type="EMBL" id="GGFL01008881">
    <property type="protein sequence ID" value="MBW73059.1"/>
    <property type="molecule type" value="Transcribed_RNA"/>
</dbReference>